<dbReference type="GO" id="GO:0032420">
    <property type="term" value="C:stereocilium"/>
    <property type="evidence" value="ECO:0007669"/>
    <property type="project" value="UniProtKB-SubCell"/>
</dbReference>
<comment type="subcellular location">
    <subcellularLocation>
        <location evidence="1">Cell projection</location>
        <location evidence="1">Stereocilium</location>
    </subcellularLocation>
</comment>
<dbReference type="Proteomes" id="UP001165740">
    <property type="component" value="Chromosome 16"/>
</dbReference>
<dbReference type="OrthoDB" id="408373at2759"/>
<sequence>MRLSNPLQACNQYIELLKSLPIYYIIVVISAVVKCEQLFPAPCPGIPIVDLLKTAVPSLQDLPDGVNVIYDKQSYAHGFQFSSNAHSISLKAEAVFEKCNYFPFEFSFFITYKKFSISKREQCILSLVQQNNNRSLVSVGVVQDRIVFTYKHKHYSFKMAPGYQTRKWHTLAISLASQGLSVTLDCHFQRVKLIKFSFPDIVSVVNTTFLIGRCSIESTLYQGLIQSILLLPGRDASVQTCSARISAQVRKTQRPGFNLISLSLSGSDPLCTWSDVGQLAYDVHSELLKVCVNGLWRDVQHKQRKKQLDYVVSYQLIEDGQNSLDVEVFDLPEEGKFAVFALSDFHGAVSNRSSVHKWINGRFQFYQWLSTLSAQSLEYFVIIDQYFIAVANYGTSNSKPTNSTIFKWNKKTRLFEPFQNIATYTARDIEAFQIENNFYLAIANHAKGENTKIDSILYKWSSQYQSFIHHQSIATVGAYDWTYFHLDNYHFLVVANSFTGLSTLVFSVIYIWQQGRWIQFQTLETNGATDWEYFTINKEHFLVVANAYNYGSQNFKNIDSYRTNSTIFKLDRTKRAFTKYQVISTNSAIDWEHLSFGNDHFLMVSNAQNGGSDEHHKCMMYRWQGLDRFVPVHSMFTQPNADIEIFRDQADIFFLFANIKGSTGEVAKLKFL</sequence>
<dbReference type="GeneID" id="106079957"/>
<dbReference type="InterPro" id="IPR013320">
    <property type="entry name" value="ConA-like_dom_sf"/>
</dbReference>
<accession>A0A9W2Z5H4</accession>
<dbReference type="Gene3D" id="2.60.120.200">
    <property type="match status" value="1"/>
</dbReference>
<evidence type="ECO:0000256" key="3">
    <source>
        <dbReference type="ARBA" id="ARBA00022737"/>
    </source>
</evidence>
<dbReference type="InterPro" id="IPR005492">
    <property type="entry name" value="EPTP"/>
</dbReference>
<dbReference type="InterPro" id="IPR009039">
    <property type="entry name" value="EAR"/>
</dbReference>
<keyword evidence="2" id="KW-0732">Signal</keyword>
<keyword evidence="4" id="KW-1185">Reference proteome</keyword>
<evidence type="ECO:0000256" key="1">
    <source>
        <dbReference type="ARBA" id="ARBA00004645"/>
    </source>
</evidence>
<evidence type="ECO:0000313" key="4">
    <source>
        <dbReference type="Proteomes" id="UP001165740"/>
    </source>
</evidence>
<dbReference type="PROSITE" id="PS50912">
    <property type="entry name" value="EAR"/>
    <property type="match status" value="5"/>
</dbReference>
<evidence type="ECO:0000256" key="2">
    <source>
        <dbReference type="ARBA" id="ARBA00022729"/>
    </source>
</evidence>
<dbReference type="OMA" id="THGARDW"/>
<dbReference type="GO" id="GO:0007165">
    <property type="term" value="P:signal transduction"/>
    <property type="evidence" value="ECO:0007669"/>
    <property type="project" value="TreeGrafter"/>
</dbReference>
<name>A0A9W2Z5H4_BIOGL</name>
<keyword evidence="3" id="KW-0677">Repeat</keyword>
<gene>
    <name evidence="5" type="primary">LOC106079957</name>
</gene>
<dbReference type="SUPFAM" id="SSF49899">
    <property type="entry name" value="Concanavalin A-like lectins/glucanases"/>
    <property type="match status" value="1"/>
</dbReference>
<proteinExistence type="predicted"/>
<protein>
    <submittedName>
        <fullName evidence="5">Thrombospondin-type laminin G domain and EAR repeat-containing protein-like isoform X1</fullName>
    </submittedName>
</protein>
<dbReference type="RefSeq" id="XP_055870184.1">
    <property type="nucleotide sequence ID" value="XM_056014209.1"/>
</dbReference>
<reference evidence="5" key="1">
    <citation type="submission" date="2025-08" db="UniProtKB">
        <authorList>
            <consortium name="RefSeq"/>
        </authorList>
    </citation>
    <scope>IDENTIFICATION</scope>
</reference>
<dbReference type="PANTHER" id="PTHR15261:SF4">
    <property type="entry name" value="THROMBOSPONDIN-TYPE LAMININ G DOMAIN AND EAR REPEAT-CONTAINING PROTEIN"/>
    <property type="match status" value="1"/>
</dbReference>
<dbReference type="AlphaFoldDB" id="A0A9W2Z5H4"/>
<dbReference type="Pfam" id="PF03736">
    <property type="entry name" value="EPTP"/>
    <property type="match status" value="5"/>
</dbReference>
<evidence type="ECO:0000313" key="5">
    <source>
        <dbReference type="RefSeq" id="XP_055870184.1"/>
    </source>
</evidence>
<organism evidence="4 5">
    <name type="scientific">Biomphalaria glabrata</name>
    <name type="common">Bloodfluke planorb</name>
    <name type="synonym">Freshwater snail</name>
    <dbReference type="NCBI Taxonomy" id="6526"/>
    <lineage>
        <taxon>Eukaryota</taxon>
        <taxon>Metazoa</taxon>
        <taxon>Spiralia</taxon>
        <taxon>Lophotrochozoa</taxon>
        <taxon>Mollusca</taxon>
        <taxon>Gastropoda</taxon>
        <taxon>Heterobranchia</taxon>
        <taxon>Euthyneura</taxon>
        <taxon>Panpulmonata</taxon>
        <taxon>Hygrophila</taxon>
        <taxon>Lymnaeoidea</taxon>
        <taxon>Planorbidae</taxon>
        <taxon>Biomphalaria</taxon>
    </lineage>
</organism>
<dbReference type="PANTHER" id="PTHR15261">
    <property type="entry name" value="THROMBOSPONDIN-TYPE LAMININ G DOMAIN AND EAR REPEAT-CONTAINING"/>
    <property type="match status" value="1"/>
</dbReference>